<dbReference type="PANTHER" id="PTHR42904:SF6">
    <property type="entry name" value="NAD-CAPPED RNA HYDROLASE NUDT12"/>
    <property type="match status" value="1"/>
</dbReference>
<evidence type="ECO:0000256" key="7">
    <source>
        <dbReference type="ARBA" id="ARBA00022842"/>
    </source>
</evidence>
<dbReference type="InterPro" id="IPR020476">
    <property type="entry name" value="Nudix_hydrolase"/>
</dbReference>
<keyword evidence="7" id="KW-0460">Magnesium</keyword>
<dbReference type="CDD" id="cd03429">
    <property type="entry name" value="NUDIX_NADH_pyrophosphatase_Nudt13"/>
    <property type="match status" value="1"/>
</dbReference>
<dbReference type="InterPro" id="IPR015797">
    <property type="entry name" value="NUDIX_hydrolase-like_dom_sf"/>
</dbReference>
<dbReference type="Pfam" id="PF00293">
    <property type="entry name" value="NUDIX"/>
    <property type="match status" value="1"/>
</dbReference>
<dbReference type="PROSITE" id="PS00893">
    <property type="entry name" value="NUDIX_BOX"/>
    <property type="match status" value="1"/>
</dbReference>
<sequence length="425" mass="47971">MLRFLTAVQRVAKSRVGSNFNRLGVSEVFRPINTGNQLIENHPAYMTRNLHHDSSQKQLRLIEASPNFFSGSNLNRVSERRTDNVFLSEALTSSNSHFLLLSNGNPLAKPKPTKLHWLSYKEVEDIIRNPFIDKEKQEYPEGVTLIFLGIDKSQNGDTSSRWALDISPKGPIEDSFMPLRQKVMDEGYMFIPLRPKSFKLPLIEAAILAQARSMIDWNTRNRYCPACGRKTVLTDAGYKRTCLPSPLSQATDERPPCISPKGAHNFSYPRTDPVVIICTISQRGDKILLGRQKSWPAGMYSCVAGFIEPGESLEEAARREVREETGITLGPVIYHSSQPWPFPNSLMIGCIGRALSEKIQLEDMELDDARWFTRQEVLDGLQNPVEITTRATLDPHQLRLPPGTAIAHQIIRTWAKSEIMTTSKI</sequence>
<dbReference type="InterPro" id="IPR015375">
    <property type="entry name" value="NADH_PPase-like_N"/>
</dbReference>
<keyword evidence="5" id="KW-0479">Metal-binding</keyword>
<name>A0ABR2WKW1_9FUNG</name>
<keyword evidence="6 11" id="KW-0378">Hydrolase</keyword>
<evidence type="ECO:0000256" key="6">
    <source>
        <dbReference type="ARBA" id="ARBA00022801"/>
    </source>
</evidence>
<comment type="cofactor">
    <cofactor evidence="1">
        <name>Mg(2+)</name>
        <dbReference type="ChEBI" id="CHEBI:18420"/>
    </cofactor>
</comment>
<evidence type="ECO:0000259" key="10">
    <source>
        <dbReference type="PROSITE" id="PS51462"/>
    </source>
</evidence>
<comment type="caution">
    <text evidence="11">The sequence shown here is derived from an EMBL/GenBank/DDBJ whole genome shotgun (WGS) entry which is preliminary data.</text>
</comment>
<dbReference type="PANTHER" id="PTHR42904">
    <property type="entry name" value="NUDIX HYDROLASE, NUDC SUBFAMILY"/>
    <property type="match status" value="1"/>
</dbReference>
<dbReference type="InterPro" id="IPR050241">
    <property type="entry name" value="NAD-cap_RNA_hydrolase_NudC"/>
</dbReference>
<evidence type="ECO:0000256" key="1">
    <source>
        <dbReference type="ARBA" id="ARBA00001946"/>
    </source>
</evidence>
<dbReference type="InterPro" id="IPR020084">
    <property type="entry name" value="NUDIX_hydrolase_CS"/>
</dbReference>
<evidence type="ECO:0000256" key="4">
    <source>
        <dbReference type="ARBA" id="ARBA00012381"/>
    </source>
</evidence>
<dbReference type="EMBL" id="JASJQH010001064">
    <property type="protein sequence ID" value="KAK9762173.1"/>
    <property type="molecule type" value="Genomic_DNA"/>
</dbReference>
<evidence type="ECO:0000256" key="2">
    <source>
        <dbReference type="ARBA" id="ARBA00001947"/>
    </source>
</evidence>
<dbReference type="NCBIfam" id="NF001299">
    <property type="entry name" value="PRK00241.1"/>
    <property type="match status" value="1"/>
</dbReference>
<dbReference type="Gene3D" id="3.90.79.20">
    <property type="match status" value="1"/>
</dbReference>
<gene>
    <name evidence="11" type="primary">NPY1_1</name>
    <name evidence="11" type="ORF">K7432_012353</name>
</gene>
<evidence type="ECO:0000256" key="9">
    <source>
        <dbReference type="ARBA" id="ARBA00023679"/>
    </source>
</evidence>
<keyword evidence="12" id="KW-1185">Reference proteome</keyword>
<feature type="domain" description="Nudix hydrolase" evidence="10">
    <location>
        <begin position="269"/>
        <end position="394"/>
    </location>
</feature>
<dbReference type="GO" id="GO:0016787">
    <property type="term" value="F:hydrolase activity"/>
    <property type="evidence" value="ECO:0007669"/>
    <property type="project" value="UniProtKB-KW"/>
</dbReference>
<dbReference type="PRINTS" id="PR00502">
    <property type="entry name" value="NUDIXFAMILY"/>
</dbReference>
<proteinExistence type="inferred from homology"/>
<evidence type="ECO:0000256" key="3">
    <source>
        <dbReference type="ARBA" id="ARBA00009595"/>
    </source>
</evidence>
<evidence type="ECO:0000313" key="11">
    <source>
        <dbReference type="EMBL" id="KAK9762173.1"/>
    </source>
</evidence>
<dbReference type="PROSITE" id="PS51462">
    <property type="entry name" value="NUDIX"/>
    <property type="match status" value="1"/>
</dbReference>
<dbReference type="InterPro" id="IPR049734">
    <property type="entry name" value="NudC-like_C"/>
</dbReference>
<protein>
    <recommendedName>
        <fullName evidence="4">NAD(+) diphosphatase</fullName>
        <ecNumber evidence="4">3.6.1.22</ecNumber>
    </recommendedName>
</protein>
<organism evidence="11 12">
    <name type="scientific">Basidiobolus ranarum</name>
    <dbReference type="NCBI Taxonomy" id="34480"/>
    <lineage>
        <taxon>Eukaryota</taxon>
        <taxon>Fungi</taxon>
        <taxon>Fungi incertae sedis</taxon>
        <taxon>Zoopagomycota</taxon>
        <taxon>Entomophthoromycotina</taxon>
        <taxon>Basidiobolomycetes</taxon>
        <taxon>Basidiobolales</taxon>
        <taxon>Basidiobolaceae</taxon>
        <taxon>Basidiobolus</taxon>
    </lineage>
</organism>
<dbReference type="InterPro" id="IPR015376">
    <property type="entry name" value="Znr_NADH_PPase"/>
</dbReference>
<accession>A0ABR2WKW1</accession>
<comment type="catalytic activity">
    <reaction evidence="9">
        <text>a 5'-end NAD(+)-phospho-ribonucleoside in mRNA + H2O = a 5'-end phospho-adenosine-phospho-ribonucleoside in mRNA + beta-nicotinamide D-ribonucleotide + 2 H(+)</text>
        <dbReference type="Rhea" id="RHEA:60876"/>
        <dbReference type="Rhea" id="RHEA-COMP:15698"/>
        <dbReference type="Rhea" id="RHEA-COMP:15719"/>
        <dbReference type="ChEBI" id="CHEBI:14649"/>
        <dbReference type="ChEBI" id="CHEBI:15377"/>
        <dbReference type="ChEBI" id="CHEBI:15378"/>
        <dbReference type="ChEBI" id="CHEBI:144029"/>
        <dbReference type="ChEBI" id="CHEBI:144051"/>
    </reaction>
    <physiologicalReaction direction="left-to-right" evidence="9">
        <dbReference type="Rhea" id="RHEA:60877"/>
    </physiologicalReaction>
</comment>
<evidence type="ECO:0000256" key="5">
    <source>
        <dbReference type="ARBA" id="ARBA00022723"/>
    </source>
</evidence>
<dbReference type="SUPFAM" id="SSF55811">
    <property type="entry name" value="Nudix"/>
    <property type="match status" value="1"/>
</dbReference>
<dbReference type="Proteomes" id="UP001479436">
    <property type="component" value="Unassembled WGS sequence"/>
</dbReference>
<reference evidence="11 12" key="1">
    <citation type="submission" date="2023-04" db="EMBL/GenBank/DDBJ databases">
        <title>Genome of Basidiobolus ranarum AG-B5.</title>
        <authorList>
            <person name="Stajich J.E."/>
            <person name="Carter-House D."/>
            <person name="Gryganskyi A."/>
        </authorList>
    </citation>
    <scope>NUCLEOTIDE SEQUENCE [LARGE SCALE GENOMIC DNA]</scope>
    <source>
        <strain evidence="11 12">AG-B5</strain>
    </source>
</reference>
<evidence type="ECO:0000313" key="12">
    <source>
        <dbReference type="Proteomes" id="UP001479436"/>
    </source>
</evidence>
<evidence type="ECO:0000256" key="8">
    <source>
        <dbReference type="ARBA" id="ARBA00023027"/>
    </source>
</evidence>
<dbReference type="EC" id="3.6.1.22" evidence="4"/>
<dbReference type="Pfam" id="PF09297">
    <property type="entry name" value="Zn_ribbon_NUD"/>
    <property type="match status" value="1"/>
</dbReference>
<comment type="similarity">
    <text evidence="3">Belongs to the Nudix hydrolase family. NudC subfamily.</text>
</comment>
<dbReference type="Gene3D" id="3.90.79.10">
    <property type="entry name" value="Nucleoside Triphosphate Pyrophosphohydrolase"/>
    <property type="match status" value="1"/>
</dbReference>
<dbReference type="InterPro" id="IPR000086">
    <property type="entry name" value="NUDIX_hydrolase_dom"/>
</dbReference>
<dbReference type="Pfam" id="PF09296">
    <property type="entry name" value="NUDIX-like"/>
    <property type="match status" value="1"/>
</dbReference>
<keyword evidence="8" id="KW-0520">NAD</keyword>
<comment type="cofactor">
    <cofactor evidence="2">
        <name>Zn(2+)</name>
        <dbReference type="ChEBI" id="CHEBI:29105"/>
    </cofactor>
</comment>